<evidence type="ECO:0000256" key="1">
    <source>
        <dbReference type="SAM" id="MobiDB-lite"/>
    </source>
</evidence>
<feature type="region of interest" description="Disordered" evidence="1">
    <location>
        <begin position="59"/>
        <end position="122"/>
    </location>
</feature>
<gene>
    <name evidence="2" type="ORF">AMTR_s00022p00171990</name>
</gene>
<dbReference type="HOGENOM" id="CLU_2029790_0_0_1"/>
<proteinExistence type="predicted"/>
<dbReference type="Proteomes" id="UP000017836">
    <property type="component" value="Unassembled WGS sequence"/>
</dbReference>
<reference evidence="3" key="1">
    <citation type="journal article" date="2013" name="Science">
        <title>The Amborella genome and the evolution of flowering plants.</title>
        <authorList>
            <consortium name="Amborella Genome Project"/>
        </authorList>
    </citation>
    <scope>NUCLEOTIDE SEQUENCE [LARGE SCALE GENOMIC DNA]</scope>
</reference>
<feature type="compositionally biased region" description="Low complexity" evidence="1">
    <location>
        <begin position="96"/>
        <end position="110"/>
    </location>
</feature>
<organism evidence="2 3">
    <name type="scientific">Amborella trichopoda</name>
    <dbReference type="NCBI Taxonomy" id="13333"/>
    <lineage>
        <taxon>Eukaryota</taxon>
        <taxon>Viridiplantae</taxon>
        <taxon>Streptophyta</taxon>
        <taxon>Embryophyta</taxon>
        <taxon>Tracheophyta</taxon>
        <taxon>Spermatophyta</taxon>
        <taxon>Magnoliopsida</taxon>
        <taxon>Amborellales</taxon>
        <taxon>Amborellaceae</taxon>
        <taxon>Amborella</taxon>
    </lineage>
</organism>
<protein>
    <submittedName>
        <fullName evidence="2">Uncharacterized protein</fullName>
    </submittedName>
</protein>
<accession>W1PW84</accession>
<name>W1PW84_AMBTC</name>
<dbReference type="AlphaFoldDB" id="W1PW84"/>
<keyword evidence="3" id="KW-1185">Reference proteome</keyword>
<dbReference type="Gramene" id="ERN11580">
    <property type="protein sequence ID" value="ERN11580"/>
    <property type="gene ID" value="AMTR_s00022p00171990"/>
</dbReference>
<sequence>MVVEPFGAIIKNEMRSEFCRQEHVRNALVLYLQDKIRLFTTERNVRKLNTFRNLLAAVGGETTPLPTTQAEEDVGRADSSGEPSSTGGADGEPTSEGVPAPVGAEGEVPAGGEGEERVEAPD</sequence>
<evidence type="ECO:0000313" key="2">
    <source>
        <dbReference type="EMBL" id="ERN11580.1"/>
    </source>
</evidence>
<evidence type="ECO:0000313" key="3">
    <source>
        <dbReference type="Proteomes" id="UP000017836"/>
    </source>
</evidence>
<dbReference type="EMBL" id="KI392687">
    <property type="protein sequence ID" value="ERN11580.1"/>
    <property type="molecule type" value="Genomic_DNA"/>
</dbReference>